<dbReference type="AlphaFoldDB" id="A0A0D8XGL9"/>
<dbReference type="SUPFAM" id="SSF48508">
    <property type="entry name" value="Nuclear receptor ligand-binding domain"/>
    <property type="match status" value="1"/>
</dbReference>
<dbReference type="Proteomes" id="UP000053766">
    <property type="component" value="Unassembled WGS sequence"/>
</dbReference>
<dbReference type="Pfam" id="PF00104">
    <property type="entry name" value="Hormone_recep"/>
    <property type="match status" value="1"/>
</dbReference>
<evidence type="ECO:0000256" key="1">
    <source>
        <dbReference type="ARBA" id="ARBA00023015"/>
    </source>
</evidence>
<keyword evidence="6" id="KW-1185">Reference proteome</keyword>
<dbReference type="InterPro" id="IPR035500">
    <property type="entry name" value="NHR-like_dom_sf"/>
</dbReference>
<dbReference type="OrthoDB" id="5771769at2759"/>
<evidence type="ECO:0000256" key="3">
    <source>
        <dbReference type="ARBA" id="ARBA00023170"/>
    </source>
</evidence>
<sequence>MKVEQVQNERDVIGKRVRTSSMCTTTKLNMKKHHSVDEGSSMRSSPEITGFAEDVWDCPETVINALLKSEKTINNLRDSVIKQTGNVEYSIKPEKPQPSSFGARTATVNDILKSLHSQLLLVIEWARTLPPFLTLSSEDQVPIEFLFLLKNHKIS</sequence>
<proteinExistence type="predicted"/>
<protein>
    <recommendedName>
        <fullName evidence="4">NR LBD domain-containing protein</fullName>
    </recommendedName>
</protein>
<evidence type="ECO:0000256" key="2">
    <source>
        <dbReference type="ARBA" id="ARBA00023163"/>
    </source>
</evidence>
<dbReference type="STRING" id="29172.A0A0D8XGL9"/>
<reference evidence="5 6" key="1">
    <citation type="submission" date="2013-11" db="EMBL/GenBank/DDBJ databases">
        <title>Draft genome of the bovine lungworm Dictyocaulus viviparus.</title>
        <authorList>
            <person name="Mitreva M."/>
        </authorList>
    </citation>
    <scope>NUCLEOTIDE SEQUENCE [LARGE SCALE GENOMIC DNA]</scope>
    <source>
        <strain evidence="5 6">HannoverDv2000</strain>
    </source>
</reference>
<feature type="domain" description="NR LBD" evidence="4">
    <location>
        <begin position="104"/>
        <end position="141"/>
    </location>
</feature>
<dbReference type="EMBL" id="KN716807">
    <property type="protein sequence ID" value="KJH41521.1"/>
    <property type="molecule type" value="Genomic_DNA"/>
</dbReference>
<accession>A0A0D8XGL9</accession>
<name>A0A0D8XGL9_DICVI</name>
<keyword evidence="2" id="KW-0804">Transcription</keyword>
<gene>
    <name evidence="5" type="ORF">DICVIV_12493</name>
</gene>
<evidence type="ECO:0000259" key="4">
    <source>
        <dbReference type="Pfam" id="PF00104"/>
    </source>
</evidence>
<dbReference type="Gene3D" id="1.10.565.10">
    <property type="entry name" value="Retinoid X Receptor"/>
    <property type="match status" value="1"/>
</dbReference>
<organism evidence="5 6">
    <name type="scientific">Dictyocaulus viviparus</name>
    <name type="common">Bovine lungworm</name>
    <dbReference type="NCBI Taxonomy" id="29172"/>
    <lineage>
        <taxon>Eukaryota</taxon>
        <taxon>Metazoa</taxon>
        <taxon>Ecdysozoa</taxon>
        <taxon>Nematoda</taxon>
        <taxon>Chromadorea</taxon>
        <taxon>Rhabditida</taxon>
        <taxon>Rhabditina</taxon>
        <taxon>Rhabditomorpha</taxon>
        <taxon>Strongyloidea</taxon>
        <taxon>Metastrongylidae</taxon>
        <taxon>Dictyocaulus</taxon>
    </lineage>
</organism>
<evidence type="ECO:0000313" key="6">
    <source>
        <dbReference type="Proteomes" id="UP000053766"/>
    </source>
</evidence>
<keyword evidence="3" id="KW-0675">Receptor</keyword>
<keyword evidence="1" id="KW-0805">Transcription regulation</keyword>
<dbReference type="InterPro" id="IPR000536">
    <property type="entry name" value="Nucl_hrmn_rcpt_lig-bd"/>
</dbReference>
<evidence type="ECO:0000313" key="5">
    <source>
        <dbReference type="EMBL" id="KJH41521.1"/>
    </source>
</evidence>
<reference evidence="6" key="2">
    <citation type="journal article" date="2016" name="Sci. Rep.">
        <title>Dictyocaulus viviparus genome, variome and transcriptome elucidate lungworm biology and support future intervention.</title>
        <authorList>
            <person name="McNulty S.N."/>
            <person name="Strube C."/>
            <person name="Rosa B.A."/>
            <person name="Martin J.C."/>
            <person name="Tyagi R."/>
            <person name="Choi Y.J."/>
            <person name="Wang Q."/>
            <person name="Hallsworth Pepin K."/>
            <person name="Zhang X."/>
            <person name="Ozersky P."/>
            <person name="Wilson R.K."/>
            <person name="Sternberg P.W."/>
            <person name="Gasser R.B."/>
            <person name="Mitreva M."/>
        </authorList>
    </citation>
    <scope>NUCLEOTIDE SEQUENCE [LARGE SCALE GENOMIC DNA]</scope>
    <source>
        <strain evidence="6">HannoverDv2000</strain>
    </source>
</reference>